<organism evidence="2 3">
    <name type="scientific">Leeuwenhoekiella aequorea</name>
    <dbReference type="NCBI Taxonomy" id="283736"/>
    <lineage>
        <taxon>Bacteria</taxon>
        <taxon>Pseudomonadati</taxon>
        <taxon>Bacteroidota</taxon>
        <taxon>Flavobacteriia</taxon>
        <taxon>Flavobacteriales</taxon>
        <taxon>Flavobacteriaceae</taxon>
        <taxon>Leeuwenhoekiella</taxon>
    </lineage>
</organism>
<name>A0A4Q0PDK5_9FLAO</name>
<keyword evidence="1" id="KW-0732">Signal</keyword>
<comment type="caution">
    <text evidence="2">The sequence shown here is derived from an EMBL/GenBank/DDBJ whole genome shotgun (WGS) entry which is preliminary data.</text>
</comment>
<dbReference type="RefSeq" id="WP_128756233.1">
    <property type="nucleotide sequence ID" value="NZ_QOVM01000001.1"/>
</dbReference>
<evidence type="ECO:0000313" key="2">
    <source>
        <dbReference type="EMBL" id="RXG24496.1"/>
    </source>
</evidence>
<proteinExistence type="predicted"/>
<dbReference type="Proteomes" id="UP000289238">
    <property type="component" value="Unassembled WGS sequence"/>
</dbReference>
<dbReference type="PROSITE" id="PS51257">
    <property type="entry name" value="PROKAR_LIPOPROTEIN"/>
    <property type="match status" value="1"/>
</dbReference>
<reference evidence="2 3" key="1">
    <citation type="submission" date="2018-07" db="EMBL/GenBank/DDBJ databases">
        <title>Leeuwenhoekiella genomics.</title>
        <authorList>
            <person name="Tahon G."/>
            <person name="Willems A."/>
        </authorList>
    </citation>
    <scope>NUCLEOTIDE SEQUENCE [LARGE SCALE GENOMIC DNA]</scope>
    <source>
        <strain evidence="2 3">LMG 22550</strain>
    </source>
</reference>
<evidence type="ECO:0000256" key="1">
    <source>
        <dbReference type="SAM" id="SignalP"/>
    </source>
</evidence>
<evidence type="ECO:0000313" key="3">
    <source>
        <dbReference type="Proteomes" id="UP000289238"/>
    </source>
</evidence>
<dbReference type="OrthoDB" id="1443708at2"/>
<gene>
    <name evidence="2" type="ORF">DSM00_285</name>
</gene>
<dbReference type="EMBL" id="QOVM01000001">
    <property type="protein sequence ID" value="RXG24496.1"/>
    <property type="molecule type" value="Genomic_DNA"/>
</dbReference>
<protein>
    <submittedName>
        <fullName evidence="2">Uncharacterized protein</fullName>
    </submittedName>
</protein>
<dbReference type="AlphaFoldDB" id="A0A4Q0PDK5"/>
<keyword evidence="3" id="KW-1185">Reference proteome</keyword>
<accession>A0A4Q0PDK5</accession>
<sequence length="178" mass="19147">MKNLKTFFALFILATSLISCDAVDDLTEIEVDTEISEDFTIVVTEGETFSESLSVSINDENVQDNLDKIENIEIESLTYQIISVSGTENVTAIGEFSIASSSFPWFSYSESDFVNLTAAAEAGTVYEIEVDEDVISAFEADLRSGATASIIATGTVSASPVTFVVRVKAKVNVVVDAI</sequence>
<feature type="chain" id="PRO_5020227001" evidence="1">
    <location>
        <begin position="22"/>
        <end position="178"/>
    </location>
</feature>
<feature type="signal peptide" evidence="1">
    <location>
        <begin position="1"/>
        <end position="21"/>
    </location>
</feature>